<reference evidence="1 2" key="1">
    <citation type="submission" date="2011-08" db="EMBL/GenBank/DDBJ databases">
        <authorList>
            <person name="Lin Y."/>
            <person name="Hao X."/>
            <person name="Johnstone L."/>
            <person name="Miller S.J."/>
            <person name="Wei G."/>
            <person name="Rensing C."/>
        </authorList>
    </citation>
    <scope>NUCLEOTIDE SEQUENCE [LARGE SCALE GENOMIC DNA]</scope>
    <source>
        <strain evidence="1 2">K42</strain>
    </source>
</reference>
<protein>
    <submittedName>
        <fullName evidence="1">Uncharacterized protein</fullName>
    </submittedName>
</protein>
<name>G2GEZ5_9ACTN</name>
<accession>G2GEZ5</accession>
<proteinExistence type="predicted"/>
<dbReference type="AlphaFoldDB" id="G2GEZ5"/>
<gene>
    <name evidence="1" type="ORF">SZN_20392</name>
</gene>
<evidence type="ECO:0000313" key="2">
    <source>
        <dbReference type="Proteomes" id="UP000004217"/>
    </source>
</evidence>
<dbReference type="Proteomes" id="UP000004217">
    <property type="component" value="Unassembled WGS sequence"/>
</dbReference>
<comment type="caution">
    <text evidence="1">The sequence shown here is derived from an EMBL/GenBank/DDBJ whole genome shotgun (WGS) entry which is preliminary data.</text>
</comment>
<dbReference type="PATRIC" id="fig|700597.3.peg.4000"/>
<keyword evidence="2" id="KW-1185">Reference proteome</keyword>
<dbReference type="EMBL" id="AGBF01000073">
    <property type="protein sequence ID" value="EGX57936.1"/>
    <property type="molecule type" value="Genomic_DNA"/>
</dbReference>
<organism evidence="1 2">
    <name type="scientific">Streptomyces zinciresistens K42</name>
    <dbReference type="NCBI Taxonomy" id="700597"/>
    <lineage>
        <taxon>Bacteria</taxon>
        <taxon>Bacillati</taxon>
        <taxon>Actinomycetota</taxon>
        <taxon>Actinomycetes</taxon>
        <taxon>Kitasatosporales</taxon>
        <taxon>Streptomycetaceae</taxon>
        <taxon>Streptomyces</taxon>
    </lineage>
</organism>
<evidence type="ECO:0000313" key="1">
    <source>
        <dbReference type="EMBL" id="EGX57936.1"/>
    </source>
</evidence>
<sequence length="79" mass="9170">MDMIRFLARRSRKAAATSERRGRIRVLHAQLRQRYGGLGIADVLRVCQQEGISTTWEEVRDVMQGDPWDRVRAVTESTR</sequence>